<dbReference type="AlphaFoldDB" id="A0A8J6M908"/>
<accession>A0A8J6M908</accession>
<evidence type="ECO:0000313" key="1">
    <source>
        <dbReference type="EMBL" id="MBC5732815.1"/>
    </source>
</evidence>
<reference evidence="1" key="1">
    <citation type="submission" date="2020-08" db="EMBL/GenBank/DDBJ databases">
        <title>Genome public.</title>
        <authorList>
            <person name="Liu C."/>
            <person name="Sun Q."/>
        </authorList>
    </citation>
    <scope>NUCLEOTIDE SEQUENCE</scope>
    <source>
        <strain evidence="1">NSJ-51</strain>
    </source>
</reference>
<dbReference type="RefSeq" id="WP_186906713.1">
    <property type="nucleotide sequence ID" value="NZ_JACOPP010000003.1"/>
</dbReference>
<evidence type="ECO:0000313" key="2">
    <source>
        <dbReference type="Proteomes" id="UP000661435"/>
    </source>
</evidence>
<proteinExistence type="predicted"/>
<gene>
    <name evidence="1" type="ORF">H8S57_03605</name>
</gene>
<organism evidence="1 2">
    <name type="scientific">Lawsonibacter hominis</name>
    <dbReference type="NCBI Taxonomy" id="2763053"/>
    <lineage>
        <taxon>Bacteria</taxon>
        <taxon>Bacillati</taxon>
        <taxon>Bacillota</taxon>
        <taxon>Clostridia</taxon>
        <taxon>Eubacteriales</taxon>
        <taxon>Oscillospiraceae</taxon>
        <taxon>Lawsonibacter</taxon>
    </lineage>
</organism>
<protein>
    <submittedName>
        <fullName evidence="1">Uncharacterized protein</fullName>
    </submittedName>
</protein>
<keyword evidence="2" id="KW-1185">Reference proteome</keyword>
<sequence>MSIRLNHNSAALRVCVDRAEQGRISGRVFGQRLVRPIVFTDIGDLLLQVEAVLDAQNFPQAFQRVRTFVPGKMEQQPPAALGVEDGIPAGEVAAAAGQVTTFLLSVVTRRNTTWQGYLEWLDSGERQEFESVLELLKLTDQHVFRQN</sequence>
<name>A0A8J6M908_9FIRM</name>
<comment type="caution">
    <text evidence="1">The sequence shown here is derived from an EMBL/GenBank/DDBJ whole genome shotgun (WGS) entry which is preliminary data.</text>
</comment>
<dbReference type="EMBL" id="JACOPP010000003">
    <property type="protein sequence ID" value="MBC5732815.1"/>
    <property type="molecule type" value="Genomic_DNA"/>
</dbReference>
<dbReference type="Proteomes" id="UP000661435">
    <property type="component" value="Unassembled WGS sequence"/>
</dbReference>